<evidence type="ECO:0000259" key="2">
    <source>
        <dbReference type="PROSITE" id="PS50850"/>
    </source>
</evidence>
<feature type="transmembrane region" description="Helical" evidence="1">
    <location>
        <begin position="90"/>
        <end position="108"/>
    </location>
</feature>
<evidence type="ECO:0000313" key="3">
    <source>
        <dbReference type="EMBL" id="ASJ11939.1"/>
    </source>
</evidence>
<dbReference type="Proteomes" id="UP000051862">
    <property type="component" value="Unassembled WGS sequence"/>
</dbReference>
<evidence type="ECO:0000313" key="7">
    <source>
        <dbReference type="Proteomes" id="UP000182125"/>
    </source>
</evidence>
<accession>A0A0Q2S5V8</accession>
<dbReference type="KEGG" id="ttd:A3L14_03120"/>
<dbReference type="OrthoDB" id="86286at2157"/>
<dbReference type="PATRIC" id="fig|277988.4.peg.932"/>
<keyword evidence="1" id="KW-0812">Transmembrane</keyword>
<dbReference type="EMBL" id="LIXN01000006">
    <property type="protein sequence ID" value="KQH82835.1"/>
    <property type="molecule type" value="Genomic_DNA"/>
</dbReference>
<keyword evidence="8" id="KW-1185">Reference proteome</keyword>
<evidence type="ECO:0000313" key="4">
    <source>
        <dbReference type="EMBL" id="KQH82835.1"/>
    </source>
</evidence>
<sequence length="414" mass="44669">MSQRVAVAVRNASVANRYRYIPKMPRWFYSFVPFKVATGGSSALVSLYLLELGGNASTVGLAFALASLASMLGALFWGRLSDRTLRRKPFILLGFASVPVFLTLMSLAKTPAQLIAVNTAYAFFLASTLSVPIALVLRSVRKHSWDYGIGKFNEVSGWGWVLGLVLGFGLSRFMTIPQLFLTFGLMGVPSIVMGERMIREVPIYINRKSIRAFGNYVVEKARYMPSFILHTNFSLPEGLGRFYLAFLLFWIAAGLYFPQMPVLLSDNGYSREIIYLALIANSAIAALNYTRVGAGMGRNREGTLRKGLMLRAGAFIAVMVGIFLSPALLPLAFASYALAGYSWTFISVSSTAIVSEKAGEKEKGSAMGTYNVISSAGYITGSAISGALISSAGFGATFGLGLALLGGSIALLRK</sequence>
<dbReference type="EMBL" id="CP015105">
    <property type="protein sequence ID" value="ASJ11939.1"/>
    <property type="molecule type" value="Genomic_DNA"/>
</dbReference>
<feature type="transmembrane region" description="Helical" evidence="1">
    <location>
        <begin position="180"/>
        <end position="198"/>
    </location>
</feature>
<dbReference type="Pfam" id="PF07690">
    <property type="entry name" value="MFS_1"/>
    <property type="match status" value="1"/>
</dbReference>
<evidence type="ECO:0000313" key="5">
    <source>
        <dbReference type="EMBL" id="SEW11249.1"/>
    </source>
</evidence>
<evidence type="ECO:0000256" key="1">
    <source>
        <dbReference type="SAM" id="Phobius"/>
    </source>
</evidence>
<organism evidence="4 6">
    <name type="scientific">Thermococcus thioreducens</name>
    <dbReference type="NCBI Taxonomy" id="277988"/>
    <lineage>
        <taxon>Archaea</taxon>
        <taxon>Methanobacteriati</taxon>
        <taxon>Methanobacteriota</taxon>
        <taxon>Thermococci</taxon>
        <taxon>Thermococcales</taxon>
        <taxon>Thermococcaceae</taxon>
        <taxon>Thermococcus</taxon>
    </lineage>
</organism>
<dbReference type="Gene3D" id="1.20.1250.20">
    <property type="entry name" value="MFS general substrate transporter like domains"/>
    <property type="match status" value="1"/>
</dbReference>
<evidence type="ECO:0000313" key="8">
    <source>
        <dbReference type="Proteomes" id="UP000250136"/>
    </source>
</evidence>
<feature type="transmembrane region" description="Helical" evidence="1">
    <location>
        <begin position="56"/>
        <end position="78"/>
    </location>
</feature>
<reference evidence="5" key="3">
    <citation type="submission" date="2016-10" db="EMBL/GenBank/DDBJ databases">
        <authorList>
            <person name="de Groot N.N."/>
        </authorList>
    </citation>
    <scope>NUCLEOTIDE SEQUENCE [LARGE SCALE GENOMIC DNA]</scope>
    <source>
        <strain evidence="5">OGL-20</strain>
    </source>
</reference>
<dbReference type="RefSeq" id="WP_055429106.1">
    <property type="nucleotide sequence ID" value="NZ_CP015105.1"/>
</dbReference>
<dbReference type="Proteomes" id="UP000182125">
    <property type="component" value="Unassembled WGS sequence"/>
</dbReference>
<feature type="domain" description="Major facilitator superfamily (MFS) profile" evidence="2">
    <location>
        <begin position="238"/>
        <end position="414"/>
    </location>
</feature>
<evidence type="ECO:0000313" key="6">
    <source>
        <dbReference type="Proteomes" id="UP000051862"/>
    </source>
</evidence>
<dbReference type="STRING" id="277988.SAMN05216170_1653"/>
<dbReference type="PANTHER" id="PTHR23518:SF2">
    <property type="entry name" value="MAJOR FACILITATOR SUPERFAMILY TRANSPORTER"/>
    <property type="match status" value="1"/>
</dbReference>
<dbReference type="AlphaFoldDB" id="A0A0Q2S5V8"/>
<feature type="transmembrane region" description="Helical" evidence="1">
    <location>
        <begin position="394"/>
        <end position="412"/>
    </location>
</feature>
<dbReference type="PANTHER" id="PTHR23518">
    <property type="entry name" value="C-METHYLTRANSFERASE"/>
    <property type="match status" value="1"/>
</dbReference>
<keyword evidence="1" id="KW-0472">Membrane</keyword>
<reference evidence="3 8" key="2">
    <citation type="submission" date="2016-04" db="EMBL/GenBank/DDBJ databases">
        <title>Complete genome sequence of Thermococcus thioreducens type strain OGL-20P.</title>
        <authorList>
            <person name="Oger P.M."/>
        </authorList>
    </citation>
    <scope>NUCLEOTIDE SEQUENCE [LARGE SCALE GENOMIC DNA]</scope>
    <source>
        <strain evidence="3 8">OGL-20P</strain>
    </source>
</reference>
<feature type="transmembrane region" description="Helical" evidence="1">
    <location>
        <begin position="273"/>
        <end position="290"/>
    </location>
</feature>
<feature type="transmembrane region" description="Helical" evidence="1">
    <location>
        <begin position="114"/>
        <end position="137"/>
    </location>
</feature>
<dbReference type="InterPro" id="IPR011701">
    <property type="entry name" value="MFS"/>
</dbReference>
<name>A0A0Q2S5V8_9EURY</name>
<dbReference type="GeneID" id="33333380"/>
<proteinExistence type="predicted"/>
<dbReference type="InterPro" id="IPR020846">
    <property type="entry name" value="MFS_dom"/>
</dbReference>
<feature type="transmembrane region" description="Helical" evidence="1">
    <location>
        <begin position="367"/>
        <end position="388"/>
    </location>
</feature>
<feature type="transmembrane region" description="Helical" evidence="1">
    <location>
        <begin position="335"/>
        <end position="355"/>
    </location>
</feature>
<reference evidence="7" key="4">
    <citation type="submission" date="2016-10" db="EMBL/GenBank/DDBJ databases">
        <authorList>
            <person name="Varghese N."/>
            <person name="Submissions S."/>
        </authorList>
    </citation>
    <scope>NUCLEOTIDE SEQUENCE [LARGE SCALE GENOMIC DNA]</scope>
    <source>
        <strain evidence="7">OGL-20</strain>
    </source>
</reference>
<dbReference type="EMBL" id="FOIW01000002">
    <property type="protein sequence ID" value="SEW11249.1"/>
    <property type="molecule type" value="Genomic_DNA"/>
</dbReference>
<dbReference type="Proteomes" id="UP000250136">
    <property type="component" value="Chromosome"/>
</dbReference>
<feature type="transmembrane region" description="Helical" evidence="1">
    <location>
        <begin position="157"/>
        <end position="174"/>
    </location>
</feature>
<dbReference type="PROSITE" id="PS50850">
    <property type="entry name" value="MFS"/>
    <property type="match status" value="1"/>
</dbReference>
<gene>
    <name evidence="3" type="ORF">A3L14_03120</name>
    <name evidence="4" type="ORF">AMR53_04445</name>
    <name evidence="5" type="ORF">SAMN05216170_1653</name>
</gene>
<dbReference type="GO" id="GO:0022857">
    <property type="term" value="F:transmembrane transporter activity"/>
    <property type="evidence" value="ECO:0007669"/>
    <property type="project" value="InterPro"/>
</dbReference>
<keyword evidence="1" id="KW-1133">Transmembrane helix</keyword>
<feature type="transmembrane region" description="Helical" evidence="1">
    <location>
        <begin position="310"/>
        <end position="329"/>
    </location>
</feature>
<protein>
    <submittedName>
        <fullName evidence="4">MFS transporter permease</fullName>
    </submittedName>
    <submittedName>
        <fullName evidence="5">Predicted arabinose efflux permease, MFS family</fullName>
    </submittedName>
</protein>
<reference evidence="4 6" key="1">
    <citation type="submission" date="2015-08" db="EMBL/GenBank/DDBJ databases">
        <title>Thermococcus thioreducens DSM 14981 genome sequencing.</title>
        <authorList>
            <person name="Hong S.-J."/>
            <person name="Kim M.-C."/>
            <person name="Shin J.-H."/>
        </authorList>
    </citation>
    <scope>NUCLEOTIDE SEQUENCE [LARGE SCALE GENOMIC DNA]</scope>
    <source>
        <strain evidence="4 6">DSM 14981</strain>
    </source>
</reference>
<dbReference type="InterPro" id="IPR036259">
    <property type="entry name" value="MFS_trans_sf"/>
</dbReference>
<feature type="transmembrane region" description="Helical" evidence="1">
    <location>
        <begin position="242"/>
        <end position="261"/>
    </location>
</feature>
<dbReference type="SUPFAM" id="SSF103473">
    <property type="entry name" value="MFS general substrate transporter"/>
    <property type="match status" value="1"/>
</dbReference>
<feature type="transmembrane region" description="Helical" evidence="1">
    <location>
        <begin position="27"/>
        <end position="50"/>
    </location>
</feature>